<keyword evidence="1" id="KW-0812">Transmembrane</keyword>
<accession>A0A545T0Y2</accession>
<sequence length="61" mass="6579">MTDFLTGLALVLVIEGLFLALFPMRLREILTLLERSPTDALRIGGLTAAAIGVLGVWLLRG</sequence>
<evidence type="ECO:0000313" key="2">
    <source>
        <dbReference type="EMBL" id="TQV70860.1"/>
    </source>
</evidence>
<dbReference type="Proteomes" id="UP000315252">
    <property type="component" value="Unassembled WGS sequence"/>
</dbReference>
<name>A0A545T0Y2_9PROT</name>
<evidence type="ECO:0000256" key="1">
    <source>
        <dbReference type="SAM" id="Phobius"/>
    </source>
</evidence>
<dbReference type="PANTHER" id="PTHR38602:SF1">
    <property type="entry name" value="INNER MEMBRANE PROTEIN"/>
    <property type="match status" value="1"/>
</dbReference>
<protein>
    <submittedName>
        <fullName evidence="2">DUF2065 domain-containing protein</fullName>
    </submittedName>
</protein>
<gene>
    <name evidence="2" type="ORF">FKG95_27480</name>
</gene>
<keyword evidence="1" id="KW-0472">Membrane</keyword>
<proteinExistence type="predicted"/>
<dbReference type="Pfam" id="PF09838">
    <property type="entry name" value="DUF2065"/>
    <property type="match status" value="1"/>
</dbReference>
<keyword evidence="3" id="KW-1185">Reference proteome</keyword>
<dbReference type="OrthoDB" id="9815199at2"/>
<dbReference type="AlphaFoldDB" id="A0A545T0Y2"/>
<evidence type="ECO:0000313" key="3">
    <source>
        <dbReference type="Proteomes" id="UP000315252"/>
    </source>
</evidence>
<feature type="transmembrane region" description="Helical" evidence="1">
    <location>
        <begin position="40"/>
        <end position="59"/>
    </location>
</feature>
<comment type="caution">
    <text evidence="2">The sequence shown here is derived from an EMBL/GenBank/DDBJ whole genome shotgun (WGS) entry which is preliminary data.</text>
</comment>
<keyword evidence="1" id="KW-1133">Transmembrane helix</keyword>
<organism evidence="2 3">
    <name type="scientific">Denitrobaculum tricleocarpae</name>
    <dbReference type="NCBI Taxonomy" id="2591009"/>
    <lineage>
        <taxon>Bacteria</taxon>
        <taxon>Pseudomonadati</taxon>
        <taxon>Pseudomonadota</taxon>
        <taxon>Alphaproteobacteria</taxon>
        <taxon>Rhodospirillales</taxon>
        <taxon>Rhodospirillaceae</taxon>
        <taxon>Denitrobaculum</taxon>
    </lineage>
</organism>
<reference evidence="2 3" key="1">
    <citation type="submission" date="2019-06" db="EMBL/GenBank/DDBJ databases">
        <title>Whole genome sequence for Rhodospirillaceae sp. R148.</title>
        <authorList>
            <person name="Wang G."/>
        </authorList>
    </citation>
    <scope>NUCLEOTIDE SEQUENCE [LARGE SCALE GENOMIC DNA]</scope>
    <source>
        <strain evidence="2 3">R148</strain>
    </source>
</reference>
<dbReference type="InterPro" id="IPR019201">
    <property type="entry name" value="DUF2065"/>
</dbReference>
<dbReference type="EMBL" id="VHSH01000015">
    <property type="protein sequence ID" value="TQV70860.1"/>
    <property type="molecule type" value="Genomic_DNA"/>
</dbReference>
<dbReference type="PANTHER" id="PTHR38602">
    <property type="entry name" value="INNER MEMBRANE PROTEIN-RELATED"/>
    <property type="match status" value="1"/>
</dbReference>
<dbReference type="RefSeq" id="WP_142899667.1">
    <property type="nucleotide sequence ID" value="NZ_ML660066.1"/>
</dbReference>